<dbReference type="InterPro" id="IPR052155">
    <property type="entry name" value="Biofilm_reg_signaling"/>
</dbReference>
<dbReference type="KEGG" id="mvs:MVIS_2659"/>
<keyword evidence="1" id="KW-0812">Transmembrane</keyword>
<dbReference type="Pfam" id="PF00990">
    <property type="entry name" value="GGDEF"/>
    <property type="match status" value="1"/>
</dbReference>
<evidence type="ECO:0000256" key="1">
    <source>
        <dbReference type="SAM" id="Phobius"/>
    </source>
</evidence>
<keyword evidence="6" id="KW-1185">Reference proteome</keyword>
<dbReference type="SMART" id="SM00052">
    <property type="entry name" value="EAL"/>
    <property type="match status" value="1"/>
</dbReference>
<feature type="domain" description="GGDEF" evidence="3">
    <location>
        <begin position="229"/>
        <end position="362"/>
    </location>
</feature>
<dbReference type="NCBIfam" id="TIGR00254">
    <property type="entry name" value="GGDEF"/>
    <property type="match status" value="1"/>
</dbReference>
<keyword evidence="1" id="KW-0472">Membrane</keyword>
<dbReference type="Proteomes" id="UP000182660">
    <property type="component" value="Unassembled WGS sequence"/>
</dbReference>
<dbReference type="Pfam" id="PF00563">
    <property type="entry name" value="EAL"/>
    <property type="match status" value="1"/>
</dbReference>
<dbReference type="PANTHER" id="PTHR44757:SF2">
    <property type="entry name" value="BIOFILM ARCHITECTURE MAINTENANCE PROTEIN MBAA"/>
    <property type="match status" value="1"/>
</dbReference>
<dbReference type="InterPro" id="IPR035919">
    <property type="entry name" value="EAL_sf"/>
</dbReference>
<dbReference type="SMART" id="SM00267">
    <property type="entry name" value="GGDEF"/>
    <property type="match status" value="1"/>
</dbReference>
<proteinExistence type="predicted"/>
<dbReference type="InterPro" id="IPR000160">
    <property type="entry name" value="GGDEF_dom"/>
</dbReference>
<evidence type="ECO:0000313" key="4">
    <source>
        <dbReference type="EMBL" id="SGY96945.1"/>
    </source>
</evidence>
<dbReference type="PROSITE" id="PS50883">
    <property type="entry name" value="EAL"/>
    <property type="match status" value="1"/>
</dbReference>
<reference evidence="5 7" key="1">
    <citation type="submission" date="2016-11" db="EMBL/GenBank/DDBJ databases">
        <authorList>
            <person name="Jaros S."/>
            <person name="Januszkiewicz K."/>
            <person name="Wedrychowicz H."/>
        </authorList>
    </citation>
    <scope>NUCLEOTIDE SEQUENCE [LARGE SCALE GENOMIC DNA]</scope>
    <source>
        <strain evidence="5">NVI 5450</strain>
    </source>
</reference>
<dbReference type="GeneID" id="61297137"/>
<evidence type="ECO:0000313" key="5">
    <source>
        <dbReference type="EMBL" id="SGZ09848.1"/>
    </source>
</evidence>
<reference evidence="4 6" key="2">
    <citation type="submission" date="2016-11" db="EMBL/GenBank/DDBJ databases">
        <authorList>
            <person name="Klemetsen T."/>
        </authorList>
    </citation>
    <scope>NUCLEOTIDE SEQUENCE [LARGE SCALE GENOMIC DNA]</scope>
    <source>
        <strain evidence="4">MT 2528</strain>
    </source>
</reference>
<dbReference type="Gene3D" id="3.20.20.450">
    <property type="entry name" value="EAL domain"/>
    <property type="match status" value="1"/>
</dbReference>
<dbReference type="InterPro" id="IPR029787">
    <property type="entry name" value="Nucleotide_cyclase"/>
</dbReference>
<name>A0A090IK21_9GAMM</name>
<dbReference type="RefSeq" id="WP_045110793.1">
    <property type="nucleotide sequence ID" value="NZ_CAWQZC010000130.1"/>
</dbReference>
<evidence type="ECO:0000313" key="6">
    <source>
        <dbReference type="Proteomes" id="UP000182660"/>
    </source>
</evidence>
<dbReference type="SUPFAM" id="SSF141868">
    <property type="entry name" value="EAL domain-like"/>
    <property type="match status" value="1"/>
</dbReference>
<keyword evidence="1" id="KW-1133">Transmembrane helix</keyword>
<dbReference type="EMBL" id="FPLJ01000073">
    <property type="protein sequence ID" value="SGY96945.1"/>
    <property type="molecule type" value="Genomic_DNA"/>
</dbReference>
<organism evidence="5 7">
    <name type="scientific">Moritella viscosa</name>
    <dbReference type="NCBI Taxonomy" id="80854"/>
    <lineage>
        <taxon>Bacteria</taxon>
        <taxon>Pseudomonadati</taxon>
        <taxon>Pseudomonadota</taxon>
        <taxon>Gammaproteobacteria</taxon>
        <taxon>Alteromonadales</taxon>
        <taxon>Moritellaceae</taxon>
        <taxon>Moritella</taxon>
    </lineage>
</organism>
<accession>A0A090IK21</accession>
<dbReference type="SUPFAM" id="SSF55073">
    <property type="entry name" value="Nucleotide cyclase"/>
    <property type="match status" value="1"/>
</dbReference>
<evidence type="ECO:0000313" key="7">
    <source>
        <dbReference type="Proteomes" id="UP000183794"/>
    </source>
</evidence>
<dbReference type="STRING" id="80854.MVIS_2659"/>
<feature type="domain" description="EAL" evidence="2">
    <location>
        <begin position="371"/>
        <end position="625"/>
    </location>
</feature>
<dbReference type="EMBL" id="FPLD01000097">
    <property type="protein sequence ID" value="SGZ09848.1"/>
    <property type="molecule type" value="Genomic_DNA"/>
</dbReference>
<dbReference type="Proteomes" id="UP000183794">
    <property type="component" value="Unassembled WGS sequence"/>
</dbReference>
<dbReference type="PANTHER" id="PTHR44757">
    <property type="entry name" value="DIGUANYLATE CYCLASE DGCP"/>
    <property type="match status" value="1"/>
</dbReference>
<evidence type="ECO:0000259" key="3">
    <source>
        <dbReference type="PROSITE" id="PS50887"/>
    </source>
</evidence>
<feature type="transmembrane region" description="Helical" evidence="1">
    <location>
        <begin position="170"/>
        <end position="189"/>
    </location>
</feature>
<dbReference type="CDD" id="cd01948">
    <property type="entry name" value="EAL"/>
    <property type="match status" value="1"/>
</dbReference>
<dbReference type="HOGENOM" id="CLU_000445_70_50_6"/>
<protein>
    <submittedName>
        <fullName evidence="5">Sensory box/GGDEF family protein</fullName>
    </submittedName>
</protein>
<dbReference type="PROSITE" id="PS50887">
    <property type="entry name" value="GGDEF"/>
    <property type="match status" value="1"/>
</dbReference>
<dbReference type="InterPro" id="IPR043128">
    <property type="entry name" value="Rev_trsase/Diguanyl_cyclase"/>
</dbReference>
<dbReference type="InterPro" id="IPR001633">
    <property type="entry name" value="EAL_dom"/>
</dbReference>
<dbReference type="Gene3D" id="3.30.70.270">
    <property type="match status" value="1"/>
</dbReference>
<dbReference type="PATRIC" id="fig|80854.5.peg.2827"/>
<dbReference type="OrthoDB" id="9176779at2"/>
<dbReference type="CDD" id="cd01949">
    <property type="entry name" value="GGDEF"/>
    <property type="match status" value="1"/>
</dbReference>
<dbReference type="AlphaFoldDB" id="A0A090IK21"/>
<gene>
    <name evidence="4" type="ORF">MT2528_3308</name>
    <name evidence="5" type="ORF">NVI5450_3508</name>
</gene>
<sequence>MKRVKIFILTFVVLMFAVSSVISTQRNTQVTDILTHSMKTVGWTASELELEMLKFIQALRRTALNDMGAEDLQLRFELLWSRIGVLSVGEETREFRSQPGAIELLRNIKQRLVEIESEVLNLKMGEQNAIRIAQELKPLQTQVREFNIRSFSGDRAWAGLKHVYSLQNDANIFLFGLLLSGSILIFLVIRESAVNRKQALHDSLTGLANRHFFQYALEKTITNSQRNNSRAAVHMIDMNGFKEVNDRLGHAVGDALLQEVASRLAQSVCSSDVVARLGGDEFGIIQKHITNSDECVQLAQHIHKQINCEINVHGYRIYPNVSIGISVFPDDAEYPDKLLNNADTAMYFSKKDADVCYRLFEQQMNDSVLRYSILAESLQAALRYDQVQLVYQPIVCLKTKKIMLVEALLRWRHEQYGHIPPLEIVSIAEESGLAEKLNEWVLRKACSQNMVWREAGLPLIQVSVNISPAMYTRYDLVAIVSRTLSVTGLPADQLVIEVTEDTTMQDIESSPDILQKLRRLGVELALDDFGTGYSSLCLLKKMPFQKLKIDKVFIQELSHLPKDISFIRTIINLAHGLGMQVVAEGVETTENHEELYLEGCEYGQGYLFYKPVPSNEIACILQDNFSSIYSS</sequence>
<evidence type="ECO:0000259" key="2">
    <source>
        <dbReference type="PROSITE" id="PS50883"/>
    </source>
</evidence>